<dbReference type="AlphaFoldDB" id="A0A183CCH9"/>
<accession>A0A183CCH9</accession>
<keyword evidence="1" id="KW-1133">Transmembrane helix</keyword>
<keyword evidence="1" id="KW-0472">Membrane</keyword>
<dbReference type="Proteomes" id="UP000050741">
    <property type="component" value="Unassembled WGS sequence"/>
</dbReference>
<organism evidence="2 3">
    <name type="scientific">Globodera pallida</name>
    <name type="common">Potato cyst nematode worm</name>
    <name type="synonym">Heterodera pallida</name>
    <dbReference type="NCBI Taxonomy" id="36090"/>
    <lineage>
        <taxon>Eukaryota</taxon>
        <taxon>Metazoa</taxon>
        <taxon>Ecdysozoa</taxon>
        <taxon>Nematoda</taxon>
        <taxon>Chromadorea</taxon>
        <taxon>Rhabditida</taxon>
        <taxon>Tylenchina</taxon>
        <taxon>Tylenchomorpha</taxon>
        <taxon>Tylenchoidea</taxon>
        <taxon>Heteroderidae</taxon>
        <taxon>Heteroderinae</taxon>
        <taxon>Globodera</taxon>
    </lineage>
</organism>
<dbReference type="WBParaSite" id="GPLIN_001058000">
    <property type="protein sequence ID" value="GPLIN_001058000"/>
    <property type="gene ID" value="GPLIN_001058000"/>
</dbReference>
<evidence type="ECO:0000313" key="3">
    <source>
        <dbReference type="WBParaSite" id="GPLIN_001058000"/>
    </source>
</evidence>
<reference evidence="2" key="1">
    <citation type="submission" date="2014-05" db="EMBL/GenBank/DDBJ databases">
        <title>The genome and life-stage specific transcriptomes of Globodera pallida elucidate key aspects of plant parasitism by a cyst nematode.</title>
        <authorList>
            <person name="Cotton J.A."/>
            <person name="Lilley C.J."/>
            <person name="Jones L.M."/>
            <person name="Kikuchi T."/>
            <person name="Reid A.J."/>
            <person name="Thorpe P."/>
            <person name="Tsai I.J."/>
            <person name="Beasley H."/>
            <person name="Blok V."/>
            <person name="Cock P.J.A."/>
            <person name="Van den Akker S.E."/>
            <person name="Holroyd N."/>
            <person name="Hunt M."/>
            <person name="Mantelin S."/>
            <person name="Naghra H."/>
            <person name="Pain A."/>
            <person name="Palomares-Rius J.E."/>
            <person name="Zarowiecki M."/>
            <person name="Berriman M."/>
            <person name="Jones J.T."/>
            <person name="Urwin P.E."/>
        </authorList>
    </citation>
    <scope>NUCLEOTIDE SEQUENCE [LARGE SCALE GENOMIC DNA]</scope>
    <source>
        <strain evidence="2">Lindley</strain>
    </source>
</reference>
<evidence type="ECO:0000256" key="1">
    <source>
        <dbReference type="SAM" id="Phobius"/>
    </source>
</evidence>
<protein>
    <submittedName>
        <fullName evidence="3">Secreted protein</fullName>
    </submittedName>
</protein>
<keyword evidence="2" id="KW-1185">Reference proteome</keyword>
<name>A0A183CCH9_GLOPA</name>
<feature type="transmembrane region" description="Helical" evidence="1">
    <location>
        <begin position="51"/>
        <end position="75"/>
    </location>
</feature>
<proteinExistence type="predicted"/>
<keyword evidence="1" id="KW-0812">Transmembrane</keyword>
<sequence>MEYPLTSTTGTSVTAKMMAEKCDTKGKCRQCRNPLRLWFTEFKPPMKRSKLLANVTGYAAAPLVAIIAAVATVALEAVPAPTASQYSVLELEEKQIVVQLVQKFRPNLRNESHFPVIAPQAVRDPNNCSIFRAKVKNWPEKLFAAYLIGPGAEQFTLIMPSGANASETTKKRIASLEREVQTSTSSRGLPFLNLYDGSDEFPKAPKTLEEALMQARRVEQVQGSFIENNWKQTQGTKAEIALSEVNAIRTEWNELRERLRAKDQQMHLNSECHQDWDENCYENWDENYHQNWDENCHQNWDENCHQDWDENCHQNWNENCYQYWDEDCHQDWDENCHQDWEDDCQHDWNEDCRHDWDSGLHCEEIG</sequence>
<reference evidence="3" key="2">
    <citation type="submission" date="2016-06" db="UniProtKB">
        <authorList>
            <consortium name="WormBaseParasite"/>
        </authorList>
    </citation>
    <scope>IDENTIFICATION</scope>
</reference>
<evidence type="ECO:0000313" key="2">
    <source>
        <dbReference type="Proteomes" id="UP000050741"/>
    </source>
</evidence>